<evidence type="ECO:0000256" key="4">
    <source>
        <dbReference type="ARBA" id="ARBA00074799"/>
    </source>
</evidence>
<dbReference type="EC" id="3.6.1.8" evidence="3"/>
<dbReference type="GO" id="GO:0046081">
    <property type="term" value="P:dUTP catabolic process"/>
    <property type="evidence" value="ECO:0007669"/>
    <property type="project" value="TreeGrafter"/>
</dbReference>
<reference evidence="7" key="1">
    <citation type="submission" date="2016-10" db="EMBL/GenBank/DDBJ databases">
        <authorList>
            <person name="Varghese N."/>
            <person name="Submissions S."/>
        </authorList>
    </citation>
    <scope>NUCLEOTIDE SEQUENCE [LARGE SCALE GENOMIC DNA]</scope>
    <source>
        <strain evidence="7">OV426</strain>
    </source>
</reference>
<dbReference type="InterPro" id="IPR004518">
    <property type="entry name" value="MazG-like_dom"/>
</dbReference>
<dbReference type="GO" id="GO:0046052">
    <property type="term" value="P:UTP catabolic process"/>
    <property type="evidence" value="ECO:0007669"/>
    <property type="project" value="TreeGrafter"/>
</dbReference>
<dbReference type="GO" id="GO:0046047">
    <property type="term" value="P:TTP catabolic process"/>
    <property type="evidence" value="ECO:0007669"/>
    <property type="project" value="TreeGrafter"/>
</dbReference>
<accession>A0A1I5FSP9</accession>
<dbReference type="NCBIfam" id="NF007113">
    <property type="entry name" value="PRK09562.1"/>
    <property type="match status" value="1"/>
</dbReference>
<dbReference type="AlphaFoldDB" id="A0A1I5FSP9"/>
<dbReference type="InterPro" id="IPR048015">
    <property type="entry name" value="NTP-PPase_MazG-like_N"/>
</dbReference>
<dbReference type="RefSeq" id="WP_090965732.1">
    <property type="nucleotide sequence ID" value="NZ_FOVG01000004.1"/>
</dbReference>
<evidence type="ECO:0000256" key="3">
    <source>
        <dbReference type="ARBA" id="ARBA00066372"/>
    </source>
</evidence>
<evidence type="ECO:0000256" key="2">
    <source>
        <dbReference type="ARBA" id="ARBA00061115"/>
    </source>
</evidence>
<dbReference type="GO" id="GO:0006203">
    <property type="term" value="P:dGTP catabolic process"/>
    <property type="evidence" value="ECO:0007669"/>
    <property type="project" value="TreeGrafter"/>
</dbReference>
<proteinExistence type="inferred from homology"/>
<dbReference type="EMBL" id="FOVG01000004">
    <property type="protein sequence ID" value="SFO26772.1"/>
    <property type="molecule type" value="Genomic_DNA"/>
</dbReference>
<feature type="domain" description="NTP pyrophosphohydrolase MazG-like" evidence="5">
    <location>
        <begin position="167"/>
        <end position="227"/>
    </location>
</feature>
<dbReference type="InterPro" id="IPR048011">
    <property type="entry name" value="NTP-PPase_MazG-like_C"/>
</dbReference>
<sequence length="262" mass="29910">MNAIERLLGIMKTLRDPQHGCPWDREQTFATIAPYTLEETYEVLDAIQREDFDDLRGELGDLLFQVVFYAQMASEQDRFNFEDICHAISDKLERRHPHIFGDATAETSREVLKNWEAIKTAERADKAQHSALDDIPKALPALMRAHKIQKRCHNVGFDWTTLGPVVAKVHEEIDEVMHEAQQSVVDGEKLEEEIGDLLFATVNLSRHLGSKAETALQKANDKFERRFREVETIIAAQGLSMPGATLEQMEAAWQQVKQGEKR</sequence>
<comment type="catalytic activity">
    <reaction evidence="1">
        <text>ATP + H2O = AMP + diphosphate + H(+)</text>
        <dbReference type="Rhea" id="RHEA:14245"/>
        <dbReference type="ChEBI" id="CHEBI:15377"/>
        <dbReference type="ChEBI" id="CHEBI:15378"/>
        <dbReference type="ChEBI" id="CHEBI:30616"/>
        <dbReference type="ChEBI" id="CHEBI:33019"/>
        <dbReference type="ChEBI" id="CHEBI:456215"/>
        <dbReference type="EC" id="3.6.1.8"/>
    </reaction>
</comment>
<dbReference type="Gene3D" id="1.10.287.1080">
    <property type="entry name" value="MazG-like"/>
    <property type="match status" value="2"/>
</dbReference>
<name>A0A1I5FSP9_9GAMM</name>
<dbReference type="InterPro" id="IPR011551">
    <property type="entry name" value="NTP_PyrPHydrolase_MazG"/>
</dbReference>
<evidence type="ECO:0000256" key="1">
    <source>
        <dbReference type="ARBA" id="ARBA00052141"/>
    </source>
</evidence>
<protein>
    <recommendedName>
        <fullName evidence="4">Nucleoside triphosphate pyrophosphohydrolase</fullName>
        <ecNumber evidence="3">3.6.1.8</ecNumber>
    </recommendedName>
</protein>
<feature type="domain" description="NTP pyrophosphohydrolase MazG-like" evidence="5">
    <location>
        <begin position="27"/>
        <end position="100"/>
    </location>
</feature>
<dbReference type="SUPFAM" id="SSF101386">
    <property type="entry name" value="all-alpha NTP pyrophosphatases"/>
    <property type="match status" value="2"/>
</dbReference>
<dbReference type="PANTHER" id="PTHR30522:SF0">
    <property type="entry name" value="NUCLEOSIDE TRIPHOSPHATE PYROPHOSPHOHYDROLASE"/>
    <property type="match status" value="1"/>
</dbReference>
<gene>
    <name evidence="6" type="ORF">SAMN05428971_3394</name>
</gene>
<dbReference type="Pfam" id="PF03819">
    <property type="entry name" value="MazG"/>
    <property type="match status" value="2"/>
</dbReference>
<keyword evidence="7" id="KW-1185">Reference proteome</keyword>
<dbReference type="CDD" id="cd11529">
    <property type="entry name" value="NTP-PPase_MazG_Cterm"/>
    <property type="match status" value="1"/>
</dbReference>
<dbReference type="FunFam" id="1.10.287.1080:FF:000003">
    <property type="entry name" value="Nucleoside triphosphate pyrophosphohydrolase"/>
    <property type="match status" value="1"/>
</dbReference>
<dbReference type="GO" id="GO:0046061">
    <property type="term" value="P:dATP catabolic process"/>
    <property type="evidence" value="ECO:0007669"/>
    <property type="project" value="TreeGrafter"/>
</dbReference>
<comment type="similarity">
    <text evidence="2">Belongs to the nucleoside triphosphate pyrophosphohydrolase family.</text>
</comment>
<dbReference type="GO" id="GO:0006950">
    <property type="term" value="P:response to stress"/>
    <property type="evidence" value="ECO:0007669"/>
    <property type="project" value="UniProtKB-ARBA"/>
</dbReference>
<evidence type="ECO:0000313" key="6">
    <source>
        <dbReference type="EMBL" id="SFO26772.1"/>
    </source>
</evidence>
<dbReference type="NCBIfam" id="TIGR00444">
    <property type="entry name" value="mazG"/>
    <property type="match status" value="1"/>
</dbReference>
<evidence type="ECO:0000259" key="5">
    <source>
        <dbReference type="Pfam" id="PF03819"/>
    </source>
</evidence>
<dbReference type="PANTHER" id="PTHR30522">
    <property type="entry name" value="NUCLEOSIDE TRIPHOSPHATE PYROPHOSPHOHYDROLASE"/>
    <property type="match status" value="1"/>
</dbReference>
<evidence type="ECO:0000313" key="7">
    <source>
        <dbReference type="Proteomes" id="UP000198968"/>
    </source>
</evidence>
<dbReference type="CDD" id="cd11528">
    <property type="entry name" value="NTP-PPase_MazG_Nterm"/>
    <property type="match status" value="1"/>
</dbReference>
<dbReference type="FunFam" id="1.10.287.1080:FF:000001">
    <property type="entry name" value="Nucleoside triphosphate pyrophosphohydrolase"/>
    <property type="match status" value="1"/>
</dbReference>
<dbReference type="GO" id="GO:0047693">
    <property type="term" value="F:ATP diphosphatase activity"/>
    <property type="evidence" value="ECO:0007669"/>
    <property type="project" value="UniProtKB-EC"/>
</dbReference>
<dbReference type="Proteomes" id="UP000198968">
    <property type="component" value="Unassembled WGS sequence"/>
</dbReference>
<dbReference type="OrthoDB" id="9808939at2"/>
<dbReference type="GO" id="GO:0046076">
    <property type="term" value="P:dTTP catabolic process"/>
    <property type="evidence" value="ECO:0007669"/>
    <property type="project" value="TreeGrafter"/>
</dbReference>
<organism evidence="6 7">
    <name type="scientific">Candidatus Pantoea varia</name>
    <dbReference type="NCBI Taxonomy" id="1881036"/>
    <lineage>
        <taxon>Bacteria</taxon>
        <taxon>Pseudomonadati</taxon>
        <taxon>Pseudomonadota</taxon>
        <taxon>Gammaproteobacteria</taxon>
        <taxon>Enterobacterales</taxon>
        <taxon>Erwiniaceae</taxon>
        <taxon>Pantoea</taxon>
    </lineage>
</organism>